<keyword evidence="1" id="KW-0540">Nuclease</keyword>
<evidence type="ECO:0000256" key="1">
    <source>
        <dbReference type="ARBA" id="ARBA00022722"/>
    </source>
</evidence>
<keyword evidence="2" id="KW-0378">Hydrolase</keyword>
<dbReference type="EMBL" id="JAPTMU010000263">
    <property type="protein sequence ID" value="KAJ4919690.1"/>
    <property type="molecule type" value="Genomic_DNA"/>
</dbReference>
<evidence type="ECO:0000313" key="4">
    <source>
        <dbReference type="Proteomes" id="UP001219934"/>
    </source>
</evidence>
<dbReference type="AlphaFoldDB" id="A0AAD6A837"/>
<proteinExistence type="predicted"/>
<dbReference type="GO" id="GO:0005634">
    <property type="term" value="C:nucleus"/>
    <property type="evidence" value="ECO:0007669"/>
    <property type="project" value="TreeGrafter"/>
</dbReference>
<dbReference type="InterPro" id="IPR036691">
    <property type="entry name" value="Endo/exonu/phosph_ase_sf"/>
</dbReference>
<organism evidence="3 4">
    <name type="scientific">Pogonophryne albipinna</name>
    <dbReference type="NCBI Taxonomy" id="1090488"/>
    <lineage>
        <taxon>Eukaryota</taxon>
        <taxon>Metazoa</taxon>
        <taxon>Chordata</taxon>
        <taxon>Craniata</taxon>
        <taxon>Vertebrata</taxon>
        <taxon>Euteleostomi</taxon>
        <taxon>Actinopterygii</taxon>
        <taxon>Neopterygii</taxon>
        <taxon>Teleostei</taxon>
        <taxon>Neoteleostei</taxon>
        <taxon>Acanthomorphata</taxon>
        <taxon>Eupercaria</taxon>
        <taxon>Perciformes</taxon>
        <taxon>Notothenioidei</taxon>
        <taxon>Pogonophryne</taxon>
    </lineage>
</organism>
<keyword evidence="4" id="KW-1185">Reference proteome</keyword>
<accession>A0AAD6A837</accession>
<evidence type="ECO:0000256" key="2">
    <source>
        <dbReference type="ARBA" id="ARBA00022801"/>
    </source>
</evidence>
<sequence>MKTQVKNKCNHAELTNQNYIFFQIVQRYDIILIQGLQDKDLSVTKRLKALVNNLHKERYLFLYRKETVSVKDSFQYTGKGFERPPFVVQFSSRQTAVKEFVLIPIHTRPGSAVK</sequence>
<dbReference type="GO" id="GO:0006308">
    <property type="term" value="P:DNA catabolic process"/>
    <property type="evidence" value="ECO:0007669"/>
    <property type="project" value="InterPro"/>
</dbReference>
<dbReference type="Gene3D" id="3.60.10.10">
    <property type="entry name" value="Endonuclease/exonuclease/phosphatase"/>
    <property type="match status" value="1"/>
</dbReference>
<dbReference type="GO" id="GO:0004530">
    <property type="term" value="F:deoxyribonuclease I activity"/>
    <property type="evidence" value="ECO:0007669"/>
    <property type="project" value="TreeGrafter"/>
</dbReference>
<dbReference type="PANTHER" id="PTHR11371:SF29">
    <property type="entry name" value="DEOXYRIBONUCLEASE-1-LIKE 2"/>
    <property type="match status" value="1"/>
</dbReference>
<dbReference type="SMART" id="SM00476">
    <property type="entry name" value="DNaseIc"/>
    <property type="match status" value="1"/>
</dbReference>
<protein>
    <submittedName>
        <fullName evidence="3">Uncharacterized protein</fullName>
    </submittedName>
</protein>
<comment type="caution">
    <text evidence="3">The sequence shown here is derived from an EMBL/GenBank/DDBJ whole genome shotgun (WGS) entry which is preliminary data.</text>
</comment>
<reference evidence="3" key="1">
    <citation type="submission" date="2022-11" db="EMBL/GenBank/DDBJ databases">
        <title>Chromosome-level genome of Pogonophryne albipinna.</title>
        <authorList>
            <person name="Jo E."/>
        </authorList>
    </citation>
    <scope>NUCLEOTIDE SEQUENCE</scope>
    <source>
        <strain evidence="3">SGF0006</strain>
        <tissue evidence="3">Muscle</tissue>
    </source>
</reference>
<dbReference type="PANTHER" id="PTHR11371">
    <property type="entry name" value="DEOXYRIBONUCLEASE"/>
    <property type="match status" value="1"/>
</dbReference>
<gene>
    <name evidence="3" type="ORF">JOQ06_022369</name>
</gene>
<dbReference type="SUPFAM" id="SSF56219">
    <property type="entry name" value="DNase I-like"/>
    <property type="match status" value="1"/>
</dbReference>
<dbReference type="InterPro" id="IPR016202">
    <property type="entry name" value="DNase_I"/>
</dbReference>
<dbReference type="Proteomes" id="UP001219934">
    <property type="component" value="Unassembled WGS sequence"/>
</dbReference>
<name>A0AAD6A837_9TELE</name>
<dbReference type="GO" id="GO:0003677">
    <property type="term" value="F:DNA binding"/>
    <property type="evidence" value="ECO:0007669"/>
    <property type="project" value="TreeGrafter"/>
</dbReference>
<evidence type="ECO:0000313" key="3">
    <source>
        <dbReference type="EMBL" id="KAJ4919690.1"/>
    </source>
</evidence>